<feature type="compositionally biased region" description="Basic and acidic residues" evidence="8">
    <location>
        <begin position="71"/>
        <end position="80"/>
    </location>
</feature>
<keyword evidence="4 7" id="KW-0472">Membrane</keyword>
<keyword evidence="1 7" id="KW-1003">Cell membrane</keyword>
<dbReference type="Proteomes" id="UP000196710">
    <property type="component" value="Chromosome"/>
</dbReference>
<keyword evidence="3 7" id="KW-1133">Transmembrane helix</keyword>
<dbReference type="NCBIfam" id="TIGR00247">
    <property type="entry name" value="endolytic transglycosylase MltG"/>
    <property type="match status" value="1"/>
</dbReference>
<dbReference type="GO" id="GO:0008932">
    <property type="term" value="F:lytic endotransglycosylase activity"/>
    <property type="evidence" value="ECO:0007669"/>
    <property type="project" value="UniProtKB-UniRule"/>
</dbReference>
<evidence type="ECO:0000256" key="7">
    <source>
        <dbReference type="HAMAP-Rule" id="MF_02065"/>
    </source>
</evidence>
<dbReference type="KEGG" id="amur:ADH66_15695"/>
<dbReference type="GO" id="GO:0005886">
    <property type="term" value="C:plasma membrane"/>
    <property type="evidence" value="ECO:0007669"/>
    <property type="project" value="UniProtKB-SubCell"/>
</dbReference>
<comment type="function">
    <text evidence="7">Functions as a peptidoglycan terminase that cleaves nascent peptidoglycan strands endolytically to terminate their elongation.</text>
</comment>
<proteinExistence type="inferred from homology"/>
<keyword evidence="11" id="KW-1185">Reference proteome</keyword>
<reference evidence="9" key="1">
    <citation type="journal article" date="2017" name="Genome Announc.">
        <title>High-Quality Whole-Genome Sequences of the Oligo-Mouse-Microbiota Bacterial Community.</title>
        <authorList>
            <person name="Garzetti D."/>
            <person name="Brugiroux S."/>
            <person name="Bunk B."/>
            <person name="Pukall R."/>
            <person name="McCoy K.D."/>
            <person name="Macpherson A.J."/>
            <person name="Stecher B."/>
        </authorList>
    </citation>
    <scope>NUCLEOTIDE SEQUENCE</scope>
    <source>
        <strain evidence="9">KB18</strain>
    </source>
</reference>
<reference evidence="10 12" key="3">
    <citation type="submission" date="2020-11" db="EMBL/GenBank/DDBJ databases">
        <title>Closed and high quality bacterial genomes of the OMM12 community.</title>
        <authorList>
            <person name="Marbouty M."/>
            <person name="Lamy-Besnier Q."/>
            <person name="Debarbieux L."/>
            <person name="Koszul R."/>
        </authorList>
    </citation>
    <scope>NUCLEOTIDE SEQUENCE [LARGE SCALE GENOMIC DNA]</scope>
    <source>
        <strain evidence="10 12">KB18</strain>
    </source>
</reference>
<evidence type="ECO:0000313" key="12">
    <source>
        <dbReference type="Proteomes" id="UP000596035"/>
    </source>
</evidence>
<organism evidence="10 12">
    <name type="scientific">Acutalibacter muris</name>
    <dbReference type="NCBI Taxonomy" id="1796620"/>
    <lineage>
        <taxon>Bacteria</taxon>
        <taxon>Bacillati</taxon>
        <taxon>Bacillota</taxon>
        <taxon>Clostridia</taxon>
        <taxon>Eubacteriales</taxon>
        <taxon>Acutalibacteraceae</taxon>
        <taxon>Acutalibacter</taxon>
    </lineage>
</organism>
<comment type="catalytic activity">
    <reaction evidence="7">
        <text>a peptidoglycan chain = a peptidoglycan chain with N-acetyl-1,6-anhydromuramyl-[peptide] at the reducing end + a peptidoglycan chain with N-acetylglucosamine at the non-reducing end.</text>
        <dbReference type="EC" id="4.2.2.29"/>
    </reaction>
</comment>
<evidence type="ECO:0000256" key="5">
    <source>
        <dbReference type="ARBA" id="ARBA00023239"/>
    </source>
</evidence>
<dbReference type="EMBL" id="CP021422">
    <property type="protein sequence ID" value="ASB41970.1"/>
    <property type="molecule type" value="Genomic_DNA"/>
</dbReference>
<dbReference type="PANTHER" id="PTHR30518:SF2">
    <property type="entry name" value="ENDOLYTIC MUREIN TRANSGLYCOSYLASE"/>
    <property type="match status" value="1"/>
</dbReference>
<comment type="subcellular location">
    <subcellularLocation>
        <location evidence="7">Cell membrane</location>
        <topology evidence="7">Single-pass membrane protein</topology>
    </subcellularLocation>
</comment>
<protein>
    <recommendedName>
        <fullName evidence="7">Endolytic murein transglycosylase</fullName>
        <ecNumber evidence="7">4.2.2.29</ecNumber>
    </recommendedName>
    <alternativeName>
        <fullName evidence="7">Peptidoglycan lytic transglycosylase</fullName>
    </alternativeName>
    <alternativeName>
        <fullName evidence="7">Peptidoglycan polymerization terminase</fullName>
    </alternativeName>
</protein>
<gene>
    <name evidence="7 10" type="primary">mltG</name>
    <name evidence="9" type="ORF">ADH66_15695</name>
    <name evidence="10" type="ORF">I5Q82_06070</name>
</gene>
<accession>A0A1Z2XU68</accession>
<dbReference type="Pfam" id="PF02618">
    <property type="entry name" value="YceG"/>
    <property type="match status" value="1"/>
</dbReference>
<sequence length="449" mass="50021">MNQRPQQPQHRGEPQRAPQRSSAGPQQGGPRPGNFQVNIDQRDLMTGPIEQPRGRRQPDLYSEPPSMKKAQLTDKELRAEKRAHKKRNRVKARKNKRIFKIMWLCMVLLISFTFASYLIGGSNDFLGAGRPEGKADVTIPEGELTEDQLAEILHQAGIISKPEFFSLYCKIKKNIDSFSPGTRLQVDTNMDYEAIITALKGGNESREIVTVAFPEGSTVLQMANLLEENEVCTAQEFLTEVNSGDYSEYKEIAALGSDTGNKYYKLEGYLFPDTYDFYKGEDLEDVIGKFLWNFHQKLSGRLQEKVDASGMTLDQVVTLASIIQAEAAGTTDMFNVSAVLHNRLNFGGDYGIYNLECDSTSFYPYKNQQEMDQMGGTLSHGAYDTYQVSGLPAGAICNPGLDALNAALKPNDSGDAARYLYFCHSAEGEAFYATNADDHEYNKQLAGLE</sequence>
<dbReference type="EMBL" id="CP065321">
    <property type="protein sequence ID" value="QQR31236.1"/>
    <property type="molecule type" value="Genomic_DNA"/>
</dbReference>
<evidence type="ECO:0000313" key="10">
    <source>
        <dbReference type="EMBL" id="QQR31236.1"/>
    </source>
</evidence>
<feature type="region of interest" description="Disordered" evidence="8">
    <location>
        <begin position="1"/>
        <end position="89"/>
    </location>
</feature>
<dbReference type="Proteomes" id="UP000596035">
    <property type="component" value="Chromosome"/>
</dbReference>
<dbReference type="AlphaFoldDB" id="A0A1Z2XU68"/>
<evidence type="ECO:0000256" key="1">
    <source>
        <dbReference type="ARBA" id="ARBA00022475"/>
    </source>
</evidence>
<keyword evidence="2 7" id="KW-0812">Transmembrane</keyword>
<evidence type="ECO:0000256" key="3">
    <source>
        <dbReference type="ARBA" id="ARBA00022989"/>
    </source>
</evidence>
<feature type="site" description="Important for catalytic activity" evidence="7">
    <location>
        <position position="326"/>
    </location>
</feature>
<evidence type="ECO:0000256" key="6">
    <source>
        <dbReference type="ARBA" id="ARBA00023316"/>
    </source>
</evidence>
<dbReference type="Gene3D" id="3.30.1490.480">
    <property type="entry name" value="Endolytic murein transglycosylase"/>
    <property type="match status" value="1"/>
</dbReference>
<dbReference type="EC" id="4.2.2.29" evidence="7"/>
<feature type="transmembrane region" description="Helical" evidence="7">
    <location>
        <begin position="101"/>
        <end position="120"/>
    </location>
</feature>
<dbReference type="InterPro" id="IPR003770">
    <property type="entry name" value="MLTG-like"/>
</dbReference>
<keyword evidence="6 7" id="KW-0961">Cell wall biogenesis/degradation</keyword>
<evidence type="ECO:0000256" key="2">
    <source>
        <dbReference type="ARBA" id="ARBA00022692"/>
    </source>
</evidence>
<dbReference type="PANTHER" id="PTHR30518">
    <property type="entry name" value="ENDOLYTIC MUREIN TRANSGLYCOSYLASE"/>
    <property type="match status" value="1"/>
</dbReference>
<keyword evidence="5 7" id="KW-0456">Lyase</keyword>
<dbReference type="RefSeq" id="WP_066538894.1">
    <property type="nucleotide sequence ID" value="NZ_CP021422.1"/>
</dbReference>
<evidence type="ECO:0000256" key="4">
    <source>
        <dbReference type="ARBA" id="ARBA00023136"/>
    </source>
</evidence>
<name>A0A1Z2XU68_9FIRM</name>
<reference evidence="11" key="2">
    <citation type="submission" date="2017-05" db="EMBL/GenBank/DDBJ databases">
        <title>Improved OligoMM genomes.</title>
        <authorList>
            <person name="Garzetti D."/>
        </authorList>
    </citation>
    <scope>NUCLEOTIDE SEQUENCE [LARGE SCALE GENOMIC DNA]</scope>
    <source>
        <strain evidence="11">KB18</strain>
    </source>
</reference>
<comment type="similarity">
    <text evidence="7">Belongs to the transglycosylase MltG family.</text>
</comment>
<dbReference type="GO" id="GO:0071555">
    <property type="term" value="P:cell wall organization"/>
    <property type="evidence" value="ECO:0007669"/>
    <property type="project" value="UniProtKB-KW"/>
</dbReference>
<evidence type="ECO:0000313" key="9">
    <source>
        <dbReference type="EMBL" id="ASB41970.1"/>
    </source>
</evidence>
<dbReference type="HAMAP" id="MF_02065">
    <property type="entry name" value="MltG"/>
    <property type="match status" value="1"/>
</dbReference>
<evidence type="ECO:0000313" key="11">
    <source>
        <dbReference type="Proteomes" id="UP000196710"/>
    </source>
</evidence>
<evidence type="ECO:0000256" key="8">
    <source>
        <dbReference type="SAM" id="MobiDB-lite"/>
    </source>
</evidence>
<dbReference type="GO" id="GO:0009252">
    <property type="term" value="P:peptidoglycan biosynthetic process"/>
    <property type="evidence" value="ECO:0007669"/>
    <property type="project" value="UniProtKB-UniRule"/>
</dbReference>